<evidence type="ECO:0000256" key="2">
    <source>
        <dbReference type="SAM" id="Phobius"/>
    </source>
</evidence>
<feature type="transmembrane region" description="Helical" evidence="2">
    <location>
        <begin position="108"/>
        <end position="130"/>
    </location>
</feature>
<evidence type="ECO:0008006" key="5">
    <source>
        <dbReference type="Google" id="ProtNLM"/>
    </source>
</evidence>
<keyword evidence="2" id="KW-0812">Transmembrane</keyword>
<comment type="caution">
    <text evidence="3">The sequence shown here is derived from an EMBL/GenBank/DDBJ whole genome shotgun (WGS) entry which is preliminary data.</text>
</comment>
<feature type="region of interest" description="Disordered" evidence="1">
    <location>
        <begin position="382"/>
        <end position="401"/>
    </location>
</feature>
<feature type="transmembrane region" description="Helical" evidence="2">
    <location>
        <begin position="190"/>
        <end position="210"/>
    </location>
</feature>
<evidence type="ECO:0000313" key="4">
    <source>
        <dbReference type="Proteomes" id="UP000224006"/>
    </source>
</evidence>
<dbReference type="GeneID" id="40305688"/>
<organism evidence="3 4">
    <name type="scientific">Besnoitia besnoiti</name>
    <name type="common">Apicomplexan protozoan</name>
    <dbReference type="NCBI Taxonomy" id="94643"/>
    <lineage>
        <taxon>Eukaryota</taxon>
        <taxon>Sar</taxon>
        <taxon>Alveolata</taxon>
        <taxon>Apicomplexa</taxon>
        <taxon>Conoidasida</taxon>
        <taxon>Coccidia</taxon>
        <taxon>Eucoccidiorida</taxon>
        <taxon>Eimeriorina</taxon>
        <taxon>Sarcocystidae</taxon>
        <taxon>Besnoitia</taxon>
    </lineage>
</organism>
<reference evidence="3 4" key="1">
    <citation type="submission" date="2017-09" db="EMBL/GenBank/DDBJ databases">
        <title>Genome sequencing of Besnoitia besnoiti strain Bb-Ger1.</title>
        <authorList>
            <person name="Schares G."/>
            <person name="Venepally P."/>
            <person name="Lorenzi H.A."/>
        </authorList>
    </citation>
    <scope>NUCLEOTIDE SEQUENCE [LARGE SCALE GENOMIC DNA]</scope>
    <source>
        <strain evidence="3 4">Bb-Ger1</strain>
    </source>
</reference>
<feature type="region of interest" description="Disordered" evidence="1">
    <location>
        <begin position="707"/>
        <end position="738"/>
    </location>
</feature>
<feature type="compositionally biased region" description="Basic and acidic residues" evidence="1">
    <location>
        <begin position="711"/>
        <end position="732"/>
    </location>
</feature>
<evidence type="ECO:0000256" key="1">
    <source>
        <dbReference type="SAM" id="MobiDB-lite"/>
    </source>
</evidence>
<name>A0A2A9MLX0_BESBE</name>
<dbReference type="EMBL" id="NWUJ01000001">
    <property type="protein sequence ID" value="PFH38284.1"/>
    <property type="molecule type" value="Genomic_DNA"/>
</dbReference>
<feature type="transmembrane region" description="Helical" evidence="2">
    <location>
        <begin position="751"/>
        <end position="774"/>
    </location>
</feature>
<feature type="transmembrane region" description="Helical" evidence="2">
    <location>
        <begin position="150"/>
        <end position="178"/>
    </location>
</feature>
<dbReference type="OrthoDB" id="332419at2759"/>
<feature type="compositionally biased region" description="Polar residues" evidence="1">
    <location>
        <begin position="51"/>
        <end position="60"/>
    </location>
</feature>
<keyword evidence="4" id="KW-1185">Reference proteome</keyword>
<sequence>MNTCPTGVLTGGGDAAEIDEGDEERNAARRLLHASSRRSPSPDLPEDCATCGSSTPDSHSVSPVEHCYAEECLQSLDGPDIFGTEALETVCCVDILDSSYKPDVQQVLALWALALVTATSLLLVGFFGSFRYLRLDGSLDLSQNIWREELFLSAVLQFMVTLLGVAFGFMALAGHAQLGTSCKVQSLQRFFTWCLVLHIAAALFCLVTAIKLTACNVVSSQSLPEVSSMPLSPPLHASRFFSHFPRFPPSLVSSSGPSQPLRSRAPLNPKPFPASSPAAGDGLPASSHSFDATELRPKTLRPPHEASVPAASGSLSLSPELPPSAAASSAPPQHHVPAPGDVPLPSAFSSAPASSSSSASLSPPSAGGTKKAVPVSIYSAPTVAPSERPSSPLTPPAVPITAANGGAAPLVDERNTAASTAPSPSFVPSPLREGTNELQSAGSPLMDSSSSKLFDSDELAAEGARVEASAPAEANRAAVAFLSSPVSSSVSGEVSGASPAAHAQDLPQPSLSPEGSSAASSDLADDRPEAGLQGGMETGDAAPPRGGVAAPKRRASERRASESRASAASALEGDSGRVDVKPPRASLVPALSDPPAEQPLFLELPPSDPWRDSRQPQQVATTSPLSSLANLALGTFQDQSNRGHIITRAYFLPNSDEPFSIAFDRTSASRPLSRASTSSAFRRSSPVFSGSLSLSVGKPAASSVRARRSLFKRENQDGPGDTRHEESGESGKGELSLPGSISKEAPLYRKMVISAIAVNFFGFALHALCFAATWRVASKLGRLFGLKMPRIPF</sequence>
<protein>
    <recommendedName>
        <fullName evidence="5">Transmembrane protein</fullName>
    </recommendedName>
</protein>
<dbReference type="VEuPathDB" id="ToxoDB:BESB_006250"/>
<feature type="compositionally biased region" description="Low complexity" evidence="1">
    <location>
        <begin position="306"/>
        <end position="366"/>
    </location>
</feature>
<feature type="compositionally biased region" description="Low complexity" evidence="1">
    <location>
        <begin position="509"/>
        <end position="522"/>
    </location>
</feature>
<feature type="compositionally biased region" description="Polar residues" evidence="1">
    <location>
        <begin position="252"/>
        <end position="261"/>
    </location>
</feature>
<keyword evidence="2" id="KW-0472">Membrane</keyword>
<proteinExistence type="predicted"/>
<feature type="compositionally biased region" description="Low complexity" evidence="1">
    <location>
        <begin position="468"/>
        <end position="501"/>
    </location>
</feature>
<dbReference type="AlphaFoldDB" id="A0A2A9MLX0"/>
<keyword evidence="2" id="KW-1133">Transmembrane helix</keyword>
<dbReference type="Proteomes" id="UP000224006">
    <property type="component" value="Chromosome I"/>
</dbReference>
<gene>
    <name evidence="3" type="ORF">BESB_006250</name>
</gene>
<feature type="compositionally biased region" description="Polar residues" evidence="1">
    <location>
        <begin position="436"/>
        <end position="453"/>
    </location>
</feature>
<feature type="region of interest" description="Disordered" evidence="1">
    <location>
        <begin position="1"/>
        <end position="60"/>
    </location>
</feature>
<dbReference type="RefSeq" id="XP_029222293.1">
    <property type="nucleotide sequence ID" value="XM_029359380.1"/>
</dbReference>
<feature type="region of interest" description="Disordered" evidence="1">
    <location>
        <begin position="252"/>
        <end position="371"/>
    </location>
</feature>
<accession>A0A2A9MLX0</accession>
<evidence type="ECO:0000313" key="3">
    <source>
        <dbReference type="EMBL" id="PFH38284.1"/>
    </source>
</evidence>
<dbReference type="KEGG" id="bbes:BESB_006250"/>
<feature type="region of interest" description="Disordered" evidence="1">
    <location>
        <begin position="415"/>
        <end position="623"/>
    </location>
</feature>